<evidence type="ECO:0000313" key="3">
    <source>
        <dbReference type="EMBL" id="KAJ1175186.1"/>
    </source>
</evidence>
<comment type="caution">
    <text evidence="3">The sequence shown here is derived from an EMBL/GenBank/DDBJ whole genome shotgun (WGS) entry which is preliminary data.</text>
</comment>
<sequence>MWQVWGAPEIWPLLPGMKLLGILVYAFCCQAHLPFTTGTKYTAFGVFIGPSSAFFLLLGCWDSLWSRPYECGPTSLGVFRLLVHLRCGLRPRRKCGPCAPRCVVPWGPKWHKWRPPYEDQALRGSWSEAEGGGCSRSPSDFASHRK</sequence>
<keyword evidence="2" id="KW-0472">Membrane</keyword>
<feature type="transmembrane region" description="Helical" evidence="2">
    <location>
        <begin position="41"/>
        <end position="61"/>
    </location>
</feature>
<feature type="region of interest" description="Disordered" evidence="1">
    <location>
        <begin position="126"/>
        <end position="146"/>
    </location>
</feature>
<dbReference type="Proteomes" id="UP001066276">
    <property type="component" value="Chromosome 3_2"/>
</dbReference>
<evidence type="ECO:0000313" key="4">
    <source>
        <dbReference type="Proteomes" id="UP001066276"/>
    </source>
</evidence>
<gene>
    <name evidence="3" type="ORF">NDU88_000477</name>
</gene>
<proteinExistence type="predicted"/>
<feature type="transmembrane region" description="Helical" evidence="2">
    <location>
        <begin position="12"/>
        <end position="35"/>
    </location>
</feature>
<protein>
    <submittedName>
        <fullName evidence="3">Uncharacterized protein</fullName>
    </submittedName>
</protein>
<dbReference type="AlphaFoldDB" id="A0AAV7TFP1"/>
<dbReference type="EMBL" id="JANPWB010000006">
    <property type="protein sequence ID" value="KAJ1175186.1"/>
    <property type="molecule type" value="Genomic_DNA"/>
</dbReference>
<evidence type="ECO:0000256" key="1">
    <source>
        <dbReference type="SAM" id="MobiDB-lite"/>
    </source>
</evidence>
<accession>A0AAV7TFP1</accession>
<organism evidence="3 4">
    <name type="scientific">Pleurodeles waltl</name>
    <name type="common">Iberian ribbed newt</name>
    <dbReference type="NCBI Taxonomy" id="8319"/>
    <lineage>
        <taxon>Eukaryota</taxon>
        <taxon>Metazoa</taxon>
        <taxon>Chordata</taxon>
        <taxon>Craniata</taxon>
        <taxon>Vertebrata</taxon>
        <taxon>Euteleostomi</taxon>
        <taxon>Amphibia</taxon>
        <taxon>Batrachia</taxon>
        <taxon>Caudata</taxon>
        <taxon>Salamandroidea</taxon>
        <taxon>Salamandridae</taxon>
        <taxon>Pleurodelinae</taxon>
        <taxon>Pleurodeles</taxon>
    </lineage>
</organism>
<keyword evidence="2" id="KW-0812">Transmembrane</keyword>
<keyword evidence="4" id="KW-1185">Reference proteome</keyword>
<name>A0AAV7TFP1_PLEWA</name>
<keyword evidence="2" id="KW-1133">Transmembrane helix</keyword>
<evidence type="ECO:0000256" key="2">
    <source>
        <dbReference type="SAM" id="Phobius"/>
    </source>
</evidence>
<reference evidence="3" key="1">
    <citation type="journal article" date="2022" name="bioRxiv">
        <title>Sequencing and chromosome-scale assembly of the giantPleurodeles waltlgenome.</title>
        <authorList>
            <person name="Brown T."/>
            <person name="Elewa A."/>
            <person name="Iarovenko S."/>
            <person name="Subramanian E."/>
            <person name="Araus A.J."/>
            <person name="Petzold A."/>
            <person name="Susuki M."/>
            <person name="Suzuki K.-i.T."/>
            <person name="Hayashi T."/>
            <person name="Toyoda A."/>
            <person name="Oliveira C."/>
            <person name="Osipova E."/>
            <person name="Leigh N.D."/>
            <person name="Simon A."/>
            <person name="Yun M.H."/>
        </authorList>
    </citation>
    <scope>NUCLEOTIDE SEQUENCE</scope>
    <source>
        <strain evidence="3">20211129_DDA</strain>
        <tissue evidence="3">Liver</tissue>
    </source>
</reference>